<dbReference type="eggNOG" id="COG0840">
    <property type="taxonomic scope" value="Bacteria"/>
</dbReference>
<dbReference type="CDD" id="cd18773">
    <property type="entry name" value="PDC1_HK_sensor"/>
    <property type="match status" value="1"/>
</dbReference>
<dbReference type="RefSeq" id="WP_008907967.1">
    <property type="nucleotide sequence ID" value="NZ_CAKP01000026.1"/>
</dbReference>
<dbReference type="AlphaFoldDB" id="I7K551"/>
<dbReference type="SUPFAM" id="SSF58104">
    <property type="entry name" value="Methyl-accepting chemotaxis protein (MCP) signaling domain"/>
    <property type="match status" value="1"/>
</dbReference>
<evidence type="ECO:0000313" key="7">
    <source>
        <dbReference type="EMBL" id="CCJ32689.1"/>
    </source>
</evidence>
<evidence type="ECO:0000256" key="3">
    <source>
        <dbReference type="PROSITE-ProRule" id="PRU00284"/>
    </source>
</evidence>
<dbReference type="GO" id="GO:0007165">
    <property type="term" value="P:signal transduction"/>
    <property type="evidence" value="ECO:0007669"/>
    <property type="project" value="UniProtKB-KW"/>
</dbReference>
<evidence type="ECO:0000256" key="2">
    <source>
        <dbReference type="ARBA" id="ARBA00029447"/>
    </source>
</evidence>
<dbReference type="InterPro" id="IPR029151">
    <property type="entry name" value="Sensor-like_sf"/>
</dbReference>
<keyword evidence="4" id="KW-0472">Membrane</keyword>
<proteinExistence type="inferred from homology"/>
<feature type="transmembrane region" description="Helical" evidence="4">
    <location>
        <begin position="183"/>
        <end position="202"/>
    </location>
</feature>
<evidence type="ECO:0000256" key="1">
    <source>
        <dbReference type="ARBA" id="ARBA00023224"/>
    </source>
</evidence>
<dbReference type="eggNOG" id="COG3290">
    <property type="taxonomic scope" value="Bacteria"/>
</dbReference>
<evidence type="ECO:0000313" key="8">
    <source>
        <dbReference type="Proteomes" id="UP000007652"/>
    </source>
</evidence>
<dbReference type="PANTHER" id="PTHR32089">
    <property type="entry name" value="METHYL-ACCEPTING CHEMOTAXIS PROTEIN MCPB"/>
    <property type="match status" value="1"/>
</dbReference>
<dbReference type="GO" id="GO:0016020">
    <property type="term" value="C:membrane"/>
    <property type="evidence" value="ECO:0007669"/>
    <property type="project" value="InterPro"/>
</dbReference>
<accession>I7K551</accession>
<organism evidence="7 8">
    <name type="scientific">Caloramator australicus RC3</name>
    <dbReference type="NCBI Taxonomy" id="857293"/>
    <lineage>
        <taxon>Bacteria</taxon>
        <taxon>Bacillati</taxon>
        <taxon>Bacillota</taxon>
        <taxon>Clostridia</taxon>
        <taxon>Eubacteriales</taxon>
        <taxon>Clostridiaceae</taxon>
        <taxon>Caloramator</taxon>
    </lineage>
</organism>
<dbReference type="Pfam" id="PF00015">
    <property type="entry name" value="MCPsignal"/>
    <property type="match status" value="1"/>
</dbReference>
<keyword evidence="1 3" id="KW-0807">Transducer</keyword>
<feature type="domain" description="HAMP" evidence="6">
    <location>
        <begin position="207"/>
        <end position="259"/>
    </location>
</feature>
<dbReference type="EMBL" id="CAKP01000026">
    <property type="protein sequence ID" value="CCJ32689.1"/>
    <property type="molecule type" value="Genomic_DNA"/>
</dbReference>
<dbReference type="OrthoDB" id="2542987at2"/>
<reference evidence="7 8" key="1">
    <citation type="journal article" date="2011" name="J. Bacteriol.">
        <title>Draft genome sequence of Caloramator australicus strain RC3T, a thermoanaerobe from the Great Artesian Basin of Australia.</title>
        <authorList>
            <person name="Ogg C.D."/>
            <person name="Patel B.K.C."/>
        </authorList>
    </citation>
    <scope>NUCLEOTIDE SEQUENCE [LARGE SCALE GENOMIC DNA]</scope>
    <source>
        <strain evidence="7 8">RC3</strain>
    </source>
</reference>
<dbReference type="Proteomes" id="UP000007652">
    <property type="component" value="Unassembled WGS sequence"/>
</dbReference>
<evidence type="ECO:0000259" key="6">
    <source>
        <dbReference type="PROSITE" id="PS50885"/>
    </source>
</evidence>
<evidence type="ECO:0000256" key="4">
    <source>
        <dbReference type="SAM" id="Phobius"/>
    </source>
</evidence>
<dbReference type="Gene3D" id="1.10.287.950">
    <property type="entry name" value="Methyl-accepting chemotaxis protein"/>
    <property type="match status" value="1"/>
</dbReference>
<keyword evidence="4" id="KW-1133">Transmembrane helix</keyword>
<feature type="domain" description="Methyl-accepting transducer" evidence="5">
    <location>
        <begin position="278"/>
        <end position="504"/>
    </location>
</feature>
<dbReference type="PROSITE" id="PS50111">
    <property type="entry name" value="CHEMOTAXIS_TRANSDUC_2"/>
    <property type="match status" value="1"/>
</dbReference>
<keyword evidence="4" id="KW-0812">Transmembrane</keyword>
<evidence type="ECO:0000259" key="5">
    <source>
        <dbReference type="PROSITE" id="PS50111"/>
    </source>
</evidence>
<keyword evidence="8" id="KW-1185">Reference proteome</keyword>
<dbReference type="InterPro" id="IPR004089">
    <property type="entry name" value="MCPsignal_dom"/>
</dbReference>
<protein>
    <submittedName>
        <fullName evidence="7">Methyl-accepting chemotaxis protein</fullName>
    </submittedName>
</protein>
<comment type="caution">
    <text evidence="7">The sequence shown here is derived from an EMBL/GenBank/DDBJ whole genome shotgun (WGS) entry which is preliminary data.</text>
</comment>
<dbReference type="PANTHER" id="PTHR32089:SF112">
    <property type="entry name" value="LYSOZYME-LIKE PROTEIN-RELATED"/>
    <property type="match status" value="1"/>
</dbReference>
<dbReference type="SUPFAM" id="SSF103190">
    <property type="entry name" value="Sensory domain-like"/>
    <property type="match status" value="1"/>
</dbReference>
<dbReference type="SMART" id="SM00283">
    <property type="entry name" value="MA"/>
    <property type="match status" value="1"/>
</dbReference>
<feature type="transmembrane region" description="Helical" evidence="4">
    <location>
        <begin position="12"/>
        <end position="34"/>
    </location>
</feature>
<gene>
    <name evidence="7" type="ORF">CAAU_0605</name>
</gene>
<sequence length="504" mass="56598">MKISRFGKNIIKLIASISISFLFLTLISYFFVLYSGLTKLQNNAKETVELAQKMINGDKLQKVWKSKDMNSKDFKDIKDSLIKAKSNSDVKFIYTLFVDNDKVYFIVDGATEDAASLGEEYVYKKEMSLAMKGKISVLNFPIKDKWGTFISAYAPVKNSNGEIIGIVAADMDISVFEYINSKLIASIIYIFIIVFIIAIFFINRYSKNVVLQIDNALTNINELSSGNLTVKLDANTKDEIEDIIKKTNEFRLAVNNMLLSIKNNFLTLNDQAQNLSYVAKELQKASEDVSTSMQSTSYDMENQNQTIEKIVSLTRDFNDKIQKIVALIEEIEKDTTNINTLLKDGSKNINSFITSMDEINTSFGFVARSIENLNLNINKISEILGLINNIAEQTNLLALNAAIEAARAGESGKGFAVVAEEIRKLAERSKESALNIAEIINTISKENELVIKNTNNMTMTIQNQIQNNKNTTEIFKELLNTISNLIPKINNIYTHALEVNSKKG</sequence>
<dbReference type="STRING" id="857293.CAAU_0605"/>
<comment type="similarity">
    <text evidence="2">Belongs to the methyl-accepting chemotaxis (MCP) protein family.</text>
</comment>
<dbReference type="InterPro" id="IPR003660">
    <property type="entry name" value="HAMP_dom"/>
</dbReference>
<name>I7K551_9CLOT</name>
<dbReference type="PROSITE" id="PS50885">
    <property type="entry name" value="HAMP"/>
    <property type="match status" value="1"/>
</dbReference>